<keyword evidence="2 12" id="KW-0639">Primosome</keyword>
<dbReference type="PANTHER" id="PTHR30313">
    <property type="entry name" value="DNA PRIMASE"/>
    <property type="match status" value="1"/>
</dbReference>
<organism evidence="16 17">
    <name type="scientific">Georgenia deserti</name>
    <dbReference type="NCBI Taxonomy" id="2093781"/>
    <lineage>
        <taxon>Bacteria</taxon>
        <taxon>Bacillati</taxon>
        <taxon>Actinomycetota</taxon>
        <taxon>Actinomycetes</taxon>
        <taxon>Micrococcales</taxon>
        <taxon>Bogoriellaceae</taxon>
        <taxon>Georgenia</taxon>
    </lineage>
</organism>
<dbReference type="Gene3D" id="3.90.580.10">
    <property type="entry name" value="Zinc finger, CHC2-type domain"/>
    <property type="match status" value="1"/>
</dbReference>
<dbReference type="Gene3D" id="3.40.1360.10">
    <property type="match status" value="1"/>
</dbReference>
<evidence type="ECO:0000256" key="2">
    <source>
        <dbReference type="ARBA" id="ARBA00022515"/>
    </source>
</evidence>
<evidence type="ECO:0000256" key="5">
    <source>
        <dbReference type="ARBA" id="ARBA00022705"/>
    </source>
</evidence>
<dbReference type="Pfam" id="PF08275">
    <property type="entry name" value="DNAG_N"/>
    <property type="match status" value="1"/>
</dbReference>
<keyword evidence="5 12" id="KW-0235">DNA replication</keyword>
<feature type="region of interest" description="Disordered" evidence="14">
    <location>
        <begin position="455"/>
        <end position="492"/>
    </location>
</feature>
<comment type="domain">
    <text evidence="12">Contains an N-terminal zinc-binding domain, a central core domain that contains the primase activity, and a C-terminal DnaB-binding domain.</text>
</comment>
<dbReference type="Pfam" id="PF01807">
    <property type="entry name" value="Zn_ribbon_DnaG"/>
    <property type="match status" value="1"/>
</dbReference>
<comment type="function">
    <text evidence="12 13">RNA polymerase that catalyzes the synthesis of short RNA molecules used as primers for DNA polymerase during DNA replication.</text>
</comment>
<dbReference type="CDD" id="cd03364">
    <property type="entry name" value="TOPRIM_DnaG_primases"/>
    <property type="match status" value="1"/>
</dbReference>
<comment type="similarity">
    <text evidence="12 13">Belongs to the DnaG primase family.</text>
</comment>
<dbReference type="InterPro" id="IPR002694">
    <property type="entry name" value="Znf_CHC2"/>
</dbReference>
<dbReference type="SUPFAM" id="SSF56731">
    <property type="entry name" value="DNA primase core"/>
    <property type="match status" value="1"/>
</dbReference>
<evidence type="ECO:0000256" key="3">
    <source>
        <dbReference type="ARBA" id="ARBA00022679"/>
    </source>
</evidence>
<evidence type="ECO:0000313" key="17">
    <source>
        <dbReference type="Proteomes" id="UP001597277"/>
    </source>
</evidence>
<dbReference type="InterPro" id="IPR019475">
    <property type="entry name" value="DNA_primase_DnaB-bd"/>
</dbReference>
<keyword evidence="4 12" id="KW-0548">Nucleotidyltransferase</keyword>
<dbReference type="EC" id="2.7.7.101" evidence="12"/>
<keyword evidence="6 12" id="KW-0479">Metal-binding</keyword>
<comment type="subunit">
    <text evidence="12">Monomer. Interacts with DnaB.</text>
</comment>
<dbReference type="EMBL" id="JBHUEE010000010">
    <property type="protein sequence ID" value="MFD1719535.1"/>
    <property type="molecule type" value="Genomic_DNA"/>
</dbReference>
<dbReference type="SMART" id="SM00493">
    <property type="entry name" value="TOPRIM"/>
    <property type="match status" value="1"/>
</dbReference>
<evidence type="ECO:0000256" key="9">
    <source>
        <dbReference type="ARBA" id="ARBA00022842"/>
    </source>
</evidence>
<dbReference type="PANTHER" id="PTHR30313:SF2">
    <property type="entry name" value="DNA PRIMASE"/>
    <property type="match status" value="1"/>
</dbReference>
<keyword evidence="17" id="KW-1185">Reference proteome</keyword>
<dbReference type="InterPro" id="IPR006171">
    <property type="entry name" value="TOPRIM_dom"/>
</dbReference>
<sequence length="656" mass="71127">MAGLIRREDIAAVRERARIDEIVGAYVTLKAAGVGSMKGLCPFHDERTPSFHVRPQLGLWHCFGCDEGGDVISFVQKIDHLPFAEAVEHLAAKVGVQLRYEDDGGRARPREEPGRRQRLIEAHRVAEEYYTAQLDTPAAAPARQFLAERGFDRQAATTFGVGFAPTGWDNLLRHLRGRGFTEAELTASGLVSQGNRGIYDRFRGRLVWPIRDITGETVGFGARKLMEDDPGPKYLNTPETPIYKKSQVLYGLDMAKRAIAKERKVVVVEGYTDVMAAHLAGVGTAVATCGTAFGAEHIRIVRRLLGDRADAAAGVIFASGASYGGEVIFTFDGDEAGQKAALRAFEEDQRFASQTFVAVQPDGLDPCDLRLQRGDGAVRELVAARQPLFAFAIRSVLAQLDLTTAEGRVSALRSAAPVVARIRDRALRWEYARSLAGWLGMEEVAVRRAVQSASRAGTEQQGASEERWAAAAPGQSGRPPANGQGSGGREDPVARLERQVLEVVLQLPQHALAAGFDDLPPDTFTVPAFRGVHDAVRAAGGTRAYGEQVEKMHGAGGDAQERAATWWAEQVRENAVGPVAGVVTELAVAPLPADRADGLAAYARGVLVALLRMGLTRRIADVKGNLQRTDPQDPAYSEIFTELMELENRRRALTDL</sequence>
<comment type="catalytic activity">
    <reaction evidence="12">
        <text>ssDNA + n NTP = ssDNA/pppN(pN)n-1 hybrid + (n-1) diphosphate.</text>
        <dbReference type="EC" id="2.7.7.101"/>
    </reaction>
</comment>
<keyword evidence="1 12" id="KW-0240">DNA-directed RNA polymerase</keyword>
<reference evidence="17" key="1">
    <citation type="journal article" date="2019" name="Int. J. Syst. Evol. Microbiol.">
        <title>The Global Catalogue of Microorganisms (GCM) 10K type strain sequencing project: providing services to taxonomists for standard genome sequencing and annotation.</title>
        <authorList>
            <consortium name="The Broad Institute Genomics Platform"/>
            <consortium name="The Broad Institute Genome Sequencing Center for Infectious Disease"/>
            <person name="Wu L."/>
            <person name="Ma J."/>
        </authorList>
    </citation>
    <scope>NUCLEOTIDE SEQUENCE [LARGE SCALE GENOMIC DNA]</scope>
    <source>
        <strain evidence="17">JCM 17130</strain>
    </source>
</reference>
<dbReference type="RefSeq" id="WP_388010019.1">
    <property type="nucleotide sequence ID" value="NZ_JBHUEE010000010.1"/>
</dbReference>
<keyword evidence="8 12" id="KW-0862">Zinc</keyword>
<evidence type="ECO:0000256" key="12">
    <source>
        <dbReference type="HAMAP-Rule" id="MF_00974"/>
    </source>
</evidence>
<evidence type="ECO:0000256" key="8">
    <source>
        <dbReference type="ARBA" id="ARBA00022833"/>
    </source>
</evidence>
<comment type="caution">
    <text evidence="16">The sequence shown here is derived from an EMBL/GenBank/DDBJ whole genome shotgun (WGS) entry which is preliminary data.</text>
</comment>
<keyword evidence="11 12" id="KW-0804">Transcription</keyword>
<keyword evidence="10 12" id="KW-0238">DNA-binding</keyword>
<gene>
    <name evidence="12 16" type="primary">dnaG</name>
    <name evidence="16" type="ORF">ACFSE6_16945</name>
</gene>
<dbReference type="InterPro" id="IPR013173">
    <property type="entry name" value="DNA_primase_DnaG_DnaB-bd_dom"/>
</dbReference>
<comment type="cofactor">
    <cofactor evidence="12 13">
        <name>Zn(2+)</name>
        <dbReference type="ChEBI" id="CHEBI:29105"/>
    </cofactor>
    <text evidence="12 13">Binds 1 zinc ion per monomer.</text>
</comment>
<evidence type="ECO:0000313" key="16">
    <source>
        <dbReference type="EMBL" id="MFD1719535.1"/>
    </source>
</evidence>
<evidence type="ECO:0000256" key="14">
    <source>
        <dbReference type="SAM" id="MobiDB-lite"/>
    </source>
</evidence>
<accession>A0ABW4L7V7</accession>
<keyword evidence="9" id="KW-0460">Magnesium</keyword>
<keyword evidence="3 12" id="KW-0808">Transferase</keyword>
<evidence type="ECO:0000259" key="15">
    <source>
        <dbReference type="PROSITE" id="PS50880"/>
    </source>
</evidence>
<dbReference type="InterPro" id="IPR034151">
    <property type="entry name" value="TOPRIM_DnaG_bac"/>
</dbReference>
<evidence type="ECO:0000256" key="13">
    <source>
        <dbReference type="PIRNR" id="PIRNR002811"/>
    </source>
</evidence>
<dbReference type="SUPFAM" id="SSF57783">
    <property type="entry name" value="Zinc beta-ribbon"/>
    <property type="match status" value="1"/>
</dbReference>
<name>A0ABW4L7V7_9MICO</name>
<dbReference type="Gene3D" id="3.90.980.10">
    <property type="entry name" value="DNA primase, catalytic core, N-terminal domain"/>
    <property type="match status" value="1"/>
</dbReference>
<protein>
    <recommendedName>
        <fullName evidence="12 13">DNA primase</fullName>
        <ecNumber evidence="12">2.7.7.101</ecNumber>
    </recommendedName>
</protein>
<evidence type="ECO:0000256" key="11">
    <source>
        <dbReference type="ARBA" id="ARBA00023163"/>
    </source>
</evidence>
<evidence type="ECO:0000256" key="6">
    <source>
        <dbReference type="ARBA" id="ARBA00022723"/>
    </source>
</evidence>
<dbReference type="Proteomes" id="UP001597277">
    <property type="component" value="Unassembled WGS sequence"/>
</dbReference>
<dbReference type="InterPro" id="IPR037068">
    <property type="entry name" value="DNA_primase_core_N_sf"/>
</dbReference>
<dbReference type="Pfam" id="PF08278">
    <property type="entry name" value="DnaG_DnaB_bind"/>
    <property type="match status" value="1"/>
</dbReference>
<dbReference type="PIRSF" id="PIRSF002811">
    <property type="entry name" value="DnaG"/>
    <property type="match status" value="1"/>
</dbReference>
<feature type="zinc finger region" description="CHC2-type" evidence="12">
    <location>
        <begin position="41"/>
        <end position="65"/>
    </location>
</feature>
<proteinExistence type="inferred from homology"/>
<evidence type="ECO:0000256" key="10">
    <source>
        <dbReference type="ARBA" id="ARBA00023125"/>
    </source>
</evidence>
<keyword evidence="7 12" id="KW-0863">Zinc-finger</keyword>
<dbReference type="InterPro" id="IPR006295">
    <property type="entry name" value="DNA_primase_DnaG"/>
</dbReference>
<dbReference type="InterPro" id="IPR013264">
    <property type="entry name" value="DNAG_N"/>
</dbReference>
<dbReference type="NCBIfam" id="TIGR01391">
    <property type="entry name" value="dnaG"/>
    <property type="match status" value="1"/>
</dbReference>
<dbReference type="Pfam" id="PF13662">
    <property type="entry name" value="Toprim_4"/>
    <property type="match status" value="1"/>
</dbReference>
<dbReference type="Pfam" id="PF10410">
    <property type="entry name" value="DnaB_bind"/>
    <property type="match status" value="1"/>
</dbReference>
<dbReference type="InterPro" id="IPR036977">
    <property type="entry name" value="DNA_primase_Znf_CHC2"/>
</dbReference>
<evidence type="ECO:0000256" key="1">
    <source>
        <dbReference type="ARBA" id="ARBA00022478"/>
    </source>
</evidence>
<evidence type="ECO:0000256" key="7">
    <source>
        <dbReference type="ARBA" id="ARBA00022771"/>
    </source>
</evidence>
<dbReference type="InterPro" id="IPR050219">
    <property type="entry name" value="DnaG_primase"/>
</dbReference>
<dbReference type="InterPro" id="IPR030846">
    <property type="entry name" value="DnaG_bac"/>
</dbReference>
<dbReference type="PROSITE" id="PS50880">
    <property type="entry name" value="TOPRIM"/>
    <property type="match status" value="1"/>
</dbReference>
<evidence type="ECO:0000256" key="4">
    <source>
        <dbReference type="ARBA" id="ARBA00022695"/>
    </source>
</evidence>
<dbReference type="SMART" id="SM00400">
    <property type="entry name" value="ZnF_CHCC"/>
    <property type="match status" value="1"/>
</dbReference>
<dbReference type="HAMAP" id="MF_00974">
    <property type="entry name" value="DNA_primase_DnaG"/>
    <property type="match status" value="1"/>
</dbReference>
<feature type="domain" description="Toprim" evidence="15">
    <location>
        <begin position="263"/>
        <end position="363"/>
    </location>
</feature>